<evidence type="ECO:0000256" key="7">
    <source>
        <dbReference type="SAM" id="Phobius"/>
    </source>
</evidence>
<keyword evidence="3" id="KW-1003">Cell membrane</keyword>
<dbReference type="InterPro" id="IPR003838">
    <property type="entry name" value="ABC3_permease_C"/>
</dbReference>
<dbReference type="AlphaFoldDB" id="A0A0F9GTI0"/>
<dbReference type="GO" id="GO:0098797">
    <property type="term" value="C:plasma membrane protein complex"/>
    <property type="evidence" value="ECO:0007669"/>
    <property type="project" value="TreeGrafter"/>
</dbReference>
<reference evidence="10" key="1">
    <citation type="journal article" date="2015" name="Nature">
        <title>Complex archaea that bridge the gap between prokaryotes and eukaryotes.</title>
        <authorList>
            <person name="Spang A."/>
            <person name="Saw J.H."/>
            <person name="Jorgensen S.L."/>
            <person name="Zaremba-Niedzwiedzka K."/>
            <person name="Martijn J."/>
            <person name="Lind A.E."/>
            <person name="van Eijk R."/>
            <person name="Schleper C."/>
            <person name="Guy L."/>
            <person name="Ettema T.J."/>
        </authorList>
    </citation>
    <scope>NUCLEOTIDE SEQUENCE</scope>
</reference>
<dbReference type="InterPro" id="IPR011925">
    <property type="entry name" value="LolCE_TM"/>
</dbReference>
<proteinExistence type="predicted"/>
<accession>A0A0F9GTI0</accession>
<dbReference type="PANTHER" id="PTHR30489:SF0">
    <property type="entry name" value="LIPOPROTEIN-RELEASING SYSTEM TRANSMEMBRANE PROTEIN LOLE"/>
    <property type="match status" value="1"/>
</dbReference>
<dbReference type="GO" id="GO:0044874">
    <property type="term" value="P:lipoprotein localization to outer membrane"/>
    <property type="evidence" value="ECO:0007669"/>
    <property type="project" value="TreeGrafter"/>
</dbReference>
<protein>
    <recommendedName>
        <fullName evidence="11">ABC3 transporter permease protein domain-containing protein</fullName>
    </recommendedName>
</protein>
<evidence type="ECO:0000259" key="8">
    <source>
        <dbReference type="Pfam" id="PF02687"/>
    </source>
</evidence>
<keyword evidence="4 7" id="KW-0812">Transmembrane</keyword>
<evidence type="ECO:0000256" key="3">
    <source>
        <dbReference type="ARBA" id="ARBA00022475"/>
    </source>
</evidence>
<feature type="domain" description="ABC3 transporter permease C-terminal" evidence="8">
    <location>
        <begin position="272"/>
        <end position="404"/>
    </location>
</feature>
<evidence type="ECO:0000256" key="1">
    <source>
        <dbReference type="ARBA" id="ARBA00004651"/>
    </source>
</evidence>
<dbReference type="InterPro" id="IPR025857">
    <property type="entry name" value="MacB_PCD"/>
</dbReference>
<keyword evidence="2" id="KW-0813">Transport</keyword>
<gene>
    <name evidence="10" type="ORF">LCGC14_1869610</name>
</gene>
<keyword evidence="6 7" id="KW-0472">Membrane</keyword>
<feature type="transmembrane region" description="Helical" evidence="7">
    <location>
        <begin position="313"/>
        <end position="333"/>
    </location>
</feature>
<organism evidence="10">
    <name type="scientific">marine sediment metagenome</name>
    <dbReference type="NCBI Taxonomy" id="412755"/>
    <lineage>
        <taxon>unclassified sequences</taxon>
        <taxon>metagenomes</taxon>
        <taxon>ecological metagenomes</taxon>
    </lineage>
</organism>
<feature type="transmembrane region" description="Helical" evidence="7">
    <location>
        <begin position="340"/>
        <end position="359"/>
    </location>
</feature>
<evidence type="ECO:0008006" key="11">
    <source>
        <dbReference type="Google" id="ProtNLM"/>
    </source>
</evidence>
<comment type="subcellular location">
    <subcellularLocation>
        <location evidence="1">Cell membrane</location>
        <topology evidence="1">Multi-pass membrane protein</topology>
    </subcellularLocation>
</comment>
<evidence type="ECO:0000313" key="10">
    <source>
        <dbReference type="EMBL" id="KKL93946.1"/>
    </source>
</evidence>
<evidence type="ECO:0000259" key="9">
    <source>
        <dbReference type="Pfam" id="PF12704"/>
    </source>
</evidence>
<evidence type="ECO:0000256" key="2">
    <source>
        <dbReference type="ARBA" id="ARBA00022448"/>
    </source>
</evidence>
<feature type="transmembrane region" description="Helical" evidence="7">
    <location>
        <begin position="270"/>
        <end position="293"/>
    </location>
</feature>
<dbReference type="NCBIfam" id="TIGR02212">
    <property type="entry name" value="lolCE"/>
    <property type="match status" value="1"/>
</dbReference>
<dbReference type="Pfam" id="PF12704">
    <property type="entry name" value="MacB_PCD"/>
    <property type="match status" value="1"/>
</dbReference>
<feature type="domain" description="MacB-like periplasmic core" evidence="9">
    <location>
        <begin position="27"/>
        <end position="234"/>
    </location>
</feature>
<keyword evidence="5 7" id="KW-1133">Transmembrane helix</keyword>
<dbReference type="Pfam" id="PF02687">
    <property type="entry name" value="FtsX"/>
    <property type="match status" value="1"/>
</dbReference>
<evidence type="ECO:0000256" key="5">
    <source>
        <dbReference type="ARBA" id="ARBA00022989"/>
    </source>
</evidence>
<dbReference type="EMBL" id="LAZR01019057">
    <property type="protein sequence ID" value="KKL93946.1"/>
    <property type="molecule type" value="Genomic_DNA"/>
</dbReference>
<name>A0A0F9GTI0_9ZZZZ</name>
<dbReference type="PANTHER" id="PTHR30489">
    <property type="entry name" value="LIPOPROTEIN-RELEASING SYSTEM TRANSMEMBRANE PROTEIN LOLE"/>
    <property type="match status" value="1"/>
</dbReference>
<sequence>MFKPFPLYVGLRNFTSGSSNRLVSFISLLAILGLVLGVALLIVVMSVMNGFDHEMEARILGAVPHVRLFKDGGVEDVPALMEVLEAQENVRATMPFNQVQGMLTSRGKTRPVEVLGVDGALSGEFIGQFVLPELLTSLQESEKALLLAKGVAEKLMVSVGDRVTLLVPRVGEQESRQIVPTISAFTVAGVFETHTTLDQSLVLAQLERVGVLAGTGGRPQGIQVKLNDIFQVRQTGFELLRVLAPGYRFSDWIQTHGNLYQAIRMSRNMVSLLVFLIIGIAVFNVISMLMMTVLDKRSAIAILKTLGATNREIITVFLTQGFLIGAVGSLLGAIIGVSCAWQASAIVSNIESLLGFNFLNSDVYPIDFLPSKLVWSDVLSIVVVALGLNFFATLYPALRAARTRPAEVLRYE</sequence>
<feature type="transmembrane region" description="Helical" evidence="7">
    <location>
        <begin position="379"/>
        <end position="398"/>
    </location>
</feature>
<dbReference type="InterPro" id="IPR051447">
    <property type="entry name" value="Lipoprotein-release_system"/>
</dbReference>
<comment type="caution">
    <text evidence="10">The sequence shown here is derived from an EMBL/GenBank/DDBJ whole genome shotgun (WGS) entry which is preliminary data.</text>
</comment>
<dbReference type="GO" id="GO:0042953">
    <property type="term" value="P:lipoprotein transport"/>
    <property type="evidence" value="ECO:0007669"/>
    <property type="project" value="InterPro"/>
</dbReference>
<evidence type="ECO:0000256" key="6">
    <source>
        <dbReference type="ARBA" id="ARBA00023136"/>
    </source>
</evidence>
<feature type="transmembrane region" description="Helical" evidence="7">
    <location>
        <begin position="22"/>
        <end position="48"/>
    </location>
</feature>
<evidence type="ECO:0000256" key="4">
    <source>
        <dbReference type="ARBA" id="ARBA00022692"/>
    </source>
</evidence>